<sequence length="965" mass="104843">MTREISTQGTSAGRLGPPPALFRNNSHTSQHSIHSQRSHSSQTHHVTPSDPTTLANLIHGFPDEEEIQHHRHSHHGACVHPQHRNLFVAQDGMTGVPSFEELAVTEERDWLEGMEEEEERAEDDGTEPSNVIKAGKDANRRRSVTFQQAGASGSATSTAVYNSDDGSPSRGDGKSALHELDATERDPLLPTKRDTASQGQRDGSVYDPTKDPHEWARIREGSIARRSRWRRPGPYWLLPIVICVAFSLGMGMAPKQELMINLACLAHPPRTATVSAHEDFFAEDYGVVHLVRDIWRGPPREESFEDVWARDREMLSMSKGRPTSTAADMTISVPLSPADKWMLDVQRRMAADRKRWNAGKGNQTRDGLPHGPVGGLPVGGGIEDGPGKVDPTAGKNGPDDIPRGREPSPHSRPDIGREGSRDEEPRPGEIDPRLCKKDPRVQAAAAKLMMSMTLCMGILSALSTGFWGAVSDRLGRTSVLAVSLLGFAMSDTILVVTARYPHRVPFGYRFIILGPIIDGLLGGFSTISATNNAYLSDTTPDGSRAKVFSRFGGILMIGFSIGPLIGSALIRATGDILSVFYVAATLNSTFVLFALFILPESLSSEARSALGKLAKDKALRRAQREDAEREWENNGDGEDADANASGWSRLSGVTTTSTRSRRRIAGRLRRVRRRVFAFLAPLSMFLPRERADGTAKKQGEKDWNLTFLILSSFCMSTLMAILQLKSQFLIYTYGWSSTELGPYMTLMGFCRAMVLVVLLPLVVKLFKPQVQKDSSTAEPTPDVPPTGPGLLRSAQTLADSKFDLWILRASLLADAIAYTGMSFSLPAPIFIFFTCVVSLGSCSSAVTNSLALNLIDSSRQAGKLFGALSVVSATASSFVGPLVFSMIYANTVGVYAPTIFAVAVGVVVVAQLLLMGVRLPHVHPSVAGDESGRGERGRTRRTKRVKSSSSFRRAQGVEGTASASD</sequence>
<evidence type="ECO:0000256" key="5">
    <source>
        <dbReference type="SAM" id="MobiDB-lite"/>
    </source>
</evidence>
<feature type="transmembrane region" description="Helical" evidence="6">
    <location>
        <begin position="479"/>
        <end position="500"/>
    </location>
</feature>
<feature type="transmembrane region" description="Helical" evidence="6">
    <location>
        <begin position="576"/>
        <end position="598"/>
    </location>
</feature>
<evidence type="ECO:0000256" key="3">
    <source>
        <dbReference type="ARBA" id="ARBA00022989"/>
    </source>
</evidence>
<feature type="region of interest" description="Disordered" evidence="5">
    <location>
        <begin position="107"/>
        <end position="213"/>
    </location>
</feature>
<feature type="compositionally biased region" description="Polar residues" evidence="5">
    <location>
        <begin position="1"/>
        <end position="11"/>
    </location>
</feature>
<feature type="region of interest" description="Disordered" evidence="5">
    <location>
        <begin position="624"/>
        <end position="646"/>
    </location>
</feature>
<dbReference type="EMBL" id="BLZA01000010">
    <property type="protein sequence ID" value="GHJ85015.1"/>
    <property type="molecule type" value="Genomic_DNA"/>
</dbReference>
<evidence type="ECO:0000256" key="4">
    <source>
        <dbReference type="ARBA" id="ARBA00023136"/>
    </source>
</evidence>
<evidence type="ECO:0000256" key="2">
    <source>
        <dbReference type="ARBA" id="ARBA00022692"/>
    </source>
</evidence>
<feature type="compositionally biased region" description="Acidic residues" evidence="5">
    <location>
        <begin position="112"/>
        <end position="126"/>
    </location>
</feature>
<gene>
    <name evidence="7" type="ORF">NliqN6_1417</name>
</gene>
<dbReference type="SUPFAM" id="SSF103473">
    <property type="entry name" value="MFS general substrate transporter"/>
    <property type="match status" value="1"/>
</dbReference>
<dbReference type="InterPro" id="IPR011701">
    <property type="entry name" value="MFS"/>
</dbReference>
<feature type="region of interest" description="Disordered" evidence="5">
    <location>
        <begin position="352"/>
        <end position="437"/>
    </location>
</feature>
<evidence type="ECO:0000256" key="1">
    <source>
        <dbReference type="ARBA" id="ARBA00004141"/>
    </source>
</evidence>
<feature type="transmembrane region" description="Helical" evidence="6">
    <location>
        <begin position="805"/>
        <end position="823"/>
    </location>
</feature>
<feature type="transmembrane region" description="Helical" evidence="6">
    <location>
        <begin position="235"/>
        <end position="253"/>
    </location>
</feature>
<keyword evidence="2 6" id="KW-0812">Transmembrane</keyword>
<keyword evidence="3 6" id="KW-1133">Transmembrane helix</keyword>
<dbReference type="Pfam" id="PF07690">
    <property type="entry name" value="MFS_1"/>
    <property type="match status" value="1"/>
</dbReference>
<feature type="compositionally biased region" description="Low complexity" evidence="5">
    <location>
        <begin position="149"/>
        <end position="159"/>
    </location>
</feature>
<dbReference type="PANTHER" id="PTHR23507">
    <property type="entry name" value="ZGC:174356"/>
    <property type="match status" value="1"/>
</dbReference>
<dbReference type="GO" id="GO:0022857">
    <property type="term" value="F:transmembrane transporter activity"/>
    <property type="evidence" value="ECO:0007669"/>
    <property type="project" value="InterPro"/>
</dbReference>
<feature type="transmembrane region" description="Helical" evidence="6">
    <location>
        <begin position="547"/>
        <end position="570"/>
    </location>
</feature>
<name>A0A8H3YD46_9TREE</name>
<comment type="subcellular location">
    <subcellularLocation>
        <location evidence="1">Membrane</location>
        <topology evidence="1">Multi-pass membrane protein</topology>
    </subcellularLocation>
</comment>
<comment type="caution">
    <text evidence="7">The sequence shown here is derived from an EMBL/GenBank/DDBJ whole genome shotgun (WGS) entry which is preliminary data.</text>
</comment>
<dbReference type="GO" id="GO:0016020">
    <property type="term" value="C:membrane"/>
    <property type="evidence" value="ECO:0007669"/>
    <property type="project" value="UniProtKB-SubCell"/>
</dbReference>
<evidence type="ECO:0008006" key="9">
    <source>
        <dbReference type="Google" id="ProtNLM"/>
    </source>
</evidence>
<feature type="transmembrane region" description="Helical" evidence="6">
    <location>
        <begin position="744"/>
        <end position="763"/>
    </location>
</feature>
<feature type="transmembrane region" description="Helical" evidence="6">
    <location>
        <begin position="705"/>
        <end position="724"/>
    </location>
</feature>
<dbReference type="Proteomes" id="UP000620104">
    <property type="component" value="Unassembled WGS sequence"/>
</dbReference>
<feature type="transmembrane region" description="Helical" evidence="6">
    <location>
        <begin position="864"/>
        <end position="888"/>
    </location>
</feature>
<keyword evidence="4 6" id="KW-0472">Membrane</keyword>
<feature type="transmembrane region" description="Helical" evidence="6">
    <location>
        <begin position="894"/>
        <end position="914"/>
    </location>
</feature>
<reference evidence="7" key="1">
    <citation type="submission" date="2020-07" db="EMBL/GenBank/DDBJ databases">
        <title>Draft Genome Sequence of a Deep-Sea Yeast, Naganishia (Cryptococcus) liquefaciens strain N6.</title>
        <authorList>
            <person name="Han Y.W."/>
            <person name="Kajitani R."/>
            <person name="Morimoto H."/>
            <person name="Parhat M."/>
            <person name="Tsubouchi H."/>
            <person name="Bakenova O."/>
            <person name="Ogata M."/>
            <person name="Argunhan B."/>
            <person name="Aoki R."/>
            <person name="Kajiwara S."/>
            <person name="Itoh T."/>
            <person name="Iwasaki H."/>
        </authorList>
    </citation>
    <scope>NUCLEOTIDE SEQUENCE</scope>
    <source>
        <strain evidence="7">N6</strain>
    </source>
</reference>
<dbReference type="InterPro" id="IPR036259">
    <property type="entry name" value="MFS_trans_sf"/>
</dbReference>
<protein>
    <recommendedName>
        <fullName evidence="9">MFS transporter</fullName>
    </recommendedName>
</protein>
<keyword evidence="8" id="KW-1185">Reference proteome</keyword>
<proteinExistence type="predicted"/>
<evidence type="ECO:0000256" key="6">
    <source>
        <dbReference type="SAM" id="Phobius"/>
    </source>
</evidence>
<dbReference type="PANTHER" id="PTHR23507:SF1">
    <property type="entry name" value="FI18259P1-RELATED"/>
    <property type="match status" value="1"/>
</dbReference>
<feature type="compositionally biased region" description="Basic and acidic residues" evidence="5">
    <location>
        <begin position="171"/>
        <end position="195"/>
    </location>
</feature>
<evidence type="ECO:0000313" key="7">
    <source>
        <dbReference type="EMBL" id="GHJ85015.1"/>
    </source>
</evidence>
<dbReference type="Gene3D" id="1.20.1250.20">
    <property type="entry name" value="MFS general substrate transporter like domains"/>
    <property type="match status" value="1"/>
</dbReference>
<dbReference type="OrthoDB" id="3026777at2759"/>
<feature type="compositionally biased region" description="Gly residues" evidence="5">
    <location>
        <begin position="372"/>
        <end position="384"/>
    </location>
</feature>
<evidence type="ECO:0000313" key="8">
    <source>
        <dbReference type="Proteomes" id="UP000620104"/>
    </source>
</evidence>
<dbReference type="AlphaFoldDB" id="A0A8H3YD46"/>
<feature type="transmembrane region" description="Helical" evidence="6">
    <location>
        <begin position="829"/>
        <end position="852"/>
    </location>
</feature>
<feature type="region of interest" description="Disordered" evidence="5">
    <location>
        <begin position="925"/>
        <end position="965"/>
    </location>
</feature>
<feature type="transmembrane region" description="Helical" evidence="6">
    <location>
        <begin position="506"/>
        <end position="527"/>
    </location>
</feature>
<feature type="compositionally biased region" description="Basic and acidic residues" evidence="5">
    <location>
        <begin position="397"/>
        <end position="437"/>
    </location>
</feature>
<accession>A0A8H3YD46</accession>
<feature type="region of interest" description="Disordered" evidence="5">
    <location>
        <begin position="1"/>
        <end position="56"/>
    </location>
</feature>
<feature type="transmembrane region" description="Helical" evidence="6">
    <location>
        <begin position="448"/>
        <end position="467"/>
    </location>
</feature>
<feature type="compositionally biased region" description="Low complexity" evidence="5">
    <location>
        <begin position="26"/>
        <end position="46"/>
    </location>
</feature>
<organism evidence="7 8">
    <name type="scientific">Naganishia liquefaciens</name>
    <dbReference type="NCBI Taxonomy" id="104408"/>
    <lineage>
        <taxon>Eukaryota</taxon>
        <taxon>Fungi</taxon>
        <taxon>Dikarya</taxon>
        <taxon>Basidiomycota</taxon>
        <taxon>Agaricomycotina</taxon>
        <taxon>Tremellomycetes</taxon>
        <taxon>Filobasidiales</taxon>
        <taxon>Filobasidiaceae</taxon>
        <taxon>Naganishia</taxon>
    </lineage>
</organism>